<dbReference type="SUPFAM" id="SSF51294">
    <property type="entry name" value="Hedgehog/intein (Hint) domain"/>
    <property type="match status" value="1"/>
</dbReference>
<evidence type="ECO:0000256" key="2">
    <source>
        <dbReference type="ARBA" id="ARBA00023000"/>
    </source>
</evidence>
<dbReference type="PANTHER" id="PTHR39184:SF1">
    <property type="entry name" value="PBSX PHAGE TERMINASE LARGE SUBUNIT"/>
    <property type="match status" value="1"/>
</dbReference>
<keyword evidence="2" id="KW-0651">Protein splicing</keyword>
<evidence type="ECO:0000256" key="1">
    <source>
        <dbReference type="ARBA" id="ARBA00022813"/>
    </source>
</evidence>
<reference evidence="5" key="1">
    <citation type="journal article" date="2021" name="Proc. Natl. Acad. Sci. U.S.A.">
        <title>A Catalog of Tens of Thousands of Viruses from Human Metagenomes Reveals Hidden Associations with Chronic Diseases.</title>
        <authorList>
            <person name="Tisza M.J."/>
            <person name="Buck C.B."/>
        </authorList>
    </citation>
    <scope>NUCLEOTIDE SEQUENCE</scope>
    <source>
        <strain evidence="5">CtKHH22</strain>
    </source>
</reference>
<dbReference type="InterPro" id="IPR027417">
    <property type="entry name" value="P-loop_NTPase"/>
</dbReference>
<sequence length="705" mass="81550">MPHVYLAKNYMRVKAAKEAGFTTCSLQGSSRSAKTYSVVQFLCMLCFNYAGTTVSIIRAGMPSIKRTVYRDFKDIMLNFGWWDDKCMNKSEFVYTFPNGSWIEFFSTDNEQKVRGSKRKILFVNEANELSFIEWQQLQMRTTEFSILDYNPSFSEDHWINQVNEEKSTYWFISTYKDNPFLEPKVIAEIESLKWKNPSLWRIYGLGLRSMVEGLIFKNVVIDDYVPIQAKRHRYIGMDFGYANDSTAIVEVMLYGNNIYLNEVCYKTHMLTDEIIATLKDIEGRPEIISESADPRLVDEIYNAGLDIKPVKKFAGSINAGIMKMQQYKIHVTSKSLNLRKEFNNYTWRQDKEGKWLNEPIDMWNHCFTGDTLILTEEGLKRIDSIQIGDKVMTSKDYRKVTHLFTQGCRLVRVVRFDFGNFAIEIQATPEHKFKTKKGWKELQKLTTSDTIYLSKSLMERNITFIMEKDISHVVHIDCTETYGSSIMELSQRDFTSIIKMKTLKITALRTLNWLREESIYGFMHKSIYKMKHILQRLARICTKQQKQPKNGIIQQKEENGTDYKGLKSSEIEQKKNTLASVVEVNSAQQHSVSQSSVQINVRANGEETKDLIMKKEYASTAVRPSLQTNIAKNDFVVEFVAKSISTLKEYEQPTYDIEVEDMHEFFANGILVHNCIDATRYVILEKVLGDYGSGMQAADILGLMG</sequence>
<accession>A0A8S5Q3B3</accession>
<dbReference type="InterPro" id="IPR003586">
    <property type="entry name" value="Hint_dom_C"/>
</dbReference>
<dbReference type="InterPro" id="IPR030934">
    <property type="entry name" value="Intein_C"/>
</dbReference>
<evidence type="ECO:0000313" key="5">
    <source>
        <dbReference type="EMBL" id="DAE13028.1"/>
    </source>
</evidence>
<dbReference type="Gene3D" id="3.30.420.280">
    <property type="match status" value="1"/>
</dbReference>
<dbReference type="PROSITE" id="PS50818">
    <property type="entry name" value="INTEIN_C_TER"/>
    <property type="match status" value="1"/>
</dbReference>
<dbReference type="InterPro" id="IPR035413">
    <property type="entry name" value="Terminase_L_C"/>
</dbReference>
<dbReference type="SMART" id="SM00306">
    <property type="entry name" value="HintN"/>
    <property type="match status" value="1"/>
</dbReference>
<dbReference type="EMBL" id="BK015563">
    <property type="protein sequence ID" value="DAE13028.1"/>
    <property type="molecule type" value="Genomic_DNA"/>
</dbReference>
<dbReference type="InterPro" id="IPR035412">
    <property type="entry name" value="Terminase_L_N"/>
</dbReference>
<feature type="domain" description="Hint" evidence="3">
    <location>
        <begin position="632"/>
        <end position="680"/>
    </location>
</feature>
<dbReference type="CDD" id="cd00081">
    <property type="entry name" value="Hint"/>
    <property type="match status" value="2"/>
</dbReference>
<dbReference type="InterPro" id="IPR006142">
    <property type="entry name" value="INTEIN"/>
</dbReference>
<feature type="domain" description="Hint" evidence="4">
    <location>
        <begin position="364"/>
        <end position="455"/>
    </location>
</feature>
<dbReference type="InterPro" id="IPR006437">
    <property type="entry name" value="Phage_terminase_lsu"/>
</dbReference>
<dbReference type="SMART" id="SM00305">
    <property type="entry name" value="HintC"/>
    <property type="match status" value="1"/>
</dbReference>
<dbReference type="InterPro" id="IPR006141">
    <property type="entry name" value="Intein_N"/>
</dbReference>
<dbReference type="Gene3D" id="2.170.16.10">
    <property type="entry name" value="Hedgehog/Intein (Hint) domain"/>
    <property type="match status" value="2"/>
</dbReference>
<dbReference type="PRINTS" id="PR00379">
    <property type="entry name" value="INTEIN"/>
</dbReference>
<dbReference type="Gene3D" id="3.40.50.300">
    <property type="entry name" value="P-loop containing nucleotide triphosphate hydrolases"/>
    <property type="match status" value="1"/>
</dbReference>
<evidence type="ECO:0000259" key="4">
    <source>
        <dbReference type="SMART" id="SM00306"/>
    </source>
</evidence>
<dbReference type="Pfam" id="PF14890">
    <property type="entry name" value="Intein_splicing"/>
    <property type="match status" value="1"/>
</dbReference>
<dbReference type="NCBIfam" id="TIGR01443">
    <property type="entry name" value="intein_Cterm"/>
    <property type="match status" value="1"/>
</dbReference>
<proteinExistence type="predicted"/>
<keyword evidence="1" id="KW-0068">Autocatalytic cleavage</keyword>
<dbReference type="PANTHER" id="PTHR39184">
    <property type="match status" value="1"/>
</dbReference>
<protein>
    <submittedName>
        <fullName evidence="5">Terminase large subunit</fullName>
    </submittedName>
</protein>
<dbReference type="NCBIfam" id="TIGR01547">
    <property type="entry name" value="phage_term_2"/>
    <property type="match status" value="1"/>
</dbReference>
<dbReference type="InterPro" id="IPR036844">
    <property type="entry name" value="Hint_dom_sf"/>
</dbReference>
<evidence type="ECO:0000259" key="3">
    <source>
        <dbReference type="SMART" id="SM00305"/>
    </source>
</evidence>
<dbReference type="InterPro" id="IPR003587">
    <property type="entry name" value="Hint_dom_N"/>
</dbReference>
<dbReference type="PROSITE" id="PS50817">
    <property type="entry name" value="INTEIN_N_TER"/>
    <property type="match status" value="1"/>
</dbReference>
<dbReference type="Pfam" id="PF17288">
    <property type="entry name" value="Terminase_3C"/>
    <property type="match status" value="1"/>
</dbReference>
<dbReference type="InterPro" id="IPR052380">
    <property type="entry name" value="Viral_DNA_packaging_terminase"/>
</dbReference>
<dbReference type="GO" id="GO:0016539">
    <property type="term" value="P:intein-mediated protein splicing"/>
    <property type="evidence" value="ECO:0007669"/>
    <property type="project" value="InterPro"/>
</dbReference>
<dbReference type="Pfam" id="PF04466">
    <property type="entry name" value="Terminase_3"/>
    <property type="match status" value="1"/>
</dbReference>
<organism evidence="5">
    <name type="scientific">Siphoviridae sp. ctKHH22</name>
    <dbReference type="NCBI Taxonomy" id="2825439"/>
    <lineage>
        <taxon>Viruses</taxon>
        <taxon>Duplodnaviria</taxon>
        <taxon>Heunggongvirae</taxon>
        <taxon>Uroviricota</taxon>
        <taxon>Caudoviricetes</taxon>
    </lineage>
</organism>
<name>A0A8S5Q3B3_9CAUD</name>